<name>A0A7S4B5V7_CHRCT</name>
<evidence type="ECO:0000259" key="1">
    <source>
        <dbReference type="PROSITE" id="PS51746"/>
    </source>
</evidence>
<dbReference type="PANTHER" id="PTHR47992">
    <property type="entry name" value="PROTEIN PHOSPHATASE"/>
    <property type="match status" value="1"/>
</dbReference>
<dbReference type="SUPFAM" id="SSF81606">
    <property type="entry name" value="PP2C-like"/>
    <property type="match status" value="1"/>
</dbReference>
<evidence type="ECO:0000313" key="2">
    <source>
        <dbReference type="EMBL" id="CAE0754082.1"/>
    </source>
</evidence>
<dbReference type="InterPro" id="IPR001932">
    <property type="entry name" value="PPM-type_phosphatase-like_dom"/>
</dbReference>
<accession>A0A7S4B5V7</accession>
<dbReference type="GO" id="GO:0004722">
    <property type="term" value="F:protein serine/threonine phosphatase activity"/>
    <property type="evidence" value="ECO:0007669"/>
    <property type="project" value="InterPro"/>
</dbReference>
<dbReference type="Gene3D" id="3.60.40.10">
    <property type="entry name" value="PPM-type phosphatase domain"/>
    <property type="match status" value="1"/>
</dbReference>
<organism evidence="2">
    <name type="scientific">Chrysotila carterae</name>
    <name type="common">Marine alga</name>
    <name type="synonym">Syracosphaera carterae</name>
    <dbReference type="NCBI Taxonomy" id="13221"/>
    <lineage>
        <taxon>Eukaryota</taxon>
        <taxon>Haptista</taxon>
        <taxon>Haptophyta</taxon>
        <taxon>Prymnesiophyceae</taxon>
        <taxon>Isochrysidales</taxon>
        <taxon>Isochrysidaceae</taxon>
        <taxon>Chrysotila</taxon>
    </lineage>
</organism>
<protein>
    <recommendedName>
        <fullName evidence="1">PPM-type phosphatase domain-containing protein</fullName>
    </recommendedName>
</protein>
<gene>
    <name evidence="2" type="ORF">PCAR00345_LOCUS6669</name>
</gene>
<dbReference type="Pfam" id="PF00481">
    <property type="entry name" value="PP2C"/>
    <property type="match status" value="1"/>
</dbReference>
<dbReference type="EMBL" id="HBIZ01011232">
    <property type="protein sequence ID" value="CAE0754082.1"/>
    <property type="molecule type" value="Transcribed_RNA"/>
</dbReference>
<dbReference type="AlphaFoldDB" id="A0A7S4B5V7"/>
<feature type="domain" description="PPM-type phosphatase" evidence="1">
    <location>
        <begin position="1"/>
        <end position="165"/>
    </location>
</feature>
<dbReference type="InterPro" id="IPR036457">
    <property type="entry name" value="PPM-type-like_dom_sf"/>
</dbReference>
<reference evidence="2" key="1">
    <citation type="submission" date="2021-01" db="EMBL/GenBank/DDBJ databases">
        <authorList>
            <person name="Corre E."/>
            <person name="Pelletier E."/>
            <person name="Niang G."/>
            <person name="Scheremetjew M."/>
            <person name="Finn R."/>
            <person name="Kale V."/>
            <person name="Holt S."/>
            <person name="Cochrane G."/>
            <person name="Meng A."/>
            <person name="Brown T."/>
            <person name="Cohen L."/>
        </authorList>
    </citation>
    <scope>NUCLEOTIDE SEQUENCE</scope>
    <source>
        <strain evidence="2">CCMP645</strain>
    </source>
</reference>
<proteinExistence type="predicted"/>
<sequence length="167" mass="18816">MFEDPACMLNVFCRDGRGGWKVDEESERRADEAGLGFKTERGDRAAVILTPEDGEYSQMMLNMTRSIGDFYHQKFGVTWKPDVITRKISDLMGGSQKAVLCIASDGVWDMWTFEEAMAELANVEPASRAAERKQQVMDFFETSRQKGQETFADSADNLTGVVVYFDP</sequence>
<dbReference type="PROSITE" id="PS51746">
    <property type="entry name" value="PPM_2"/>
    <property type="match status" value="1"/>
</dbReference>
<dbReference type="InterPro" id="IPR015655">
    <property type="entry name" value="PP2C"/>
</dbReference>